<dbReference type="Gene3D" id="2.20.110.10">
    <property type="entry name" value="Histone H3 K4-specific methyltransferase SET7/9 N-terminal domain"/>
    <property type="match status" value="4"/>
</dbReference>
<feature type="region of interest" description="Disordered" evidence="9">
    <location>
        <begin position="1434"/>
        <end position="1454"/>
    </location>
</feature>
<dbReference type="InterPro" id="IPR003409">
    <property type="entry name" value="MORN"/>
</dbReference>
<comment type="subcellular location">
    <subcellularLocation>
        <location evidence="1">Cell projection</location>
        <location evidence="1">Cilium</location>
        <location evidence="1">Flagellum</location>
    </subcellularLocation>
    <subcellularLocation>
        <location evidence="2">Cytoplasm</location>
        <location evidence="2">Cytoskeleton</location>
        <location evidence="2">Cilium axoneme</location>
    </subcellularLocation>
</comment>
<dbReference type="SUPFAM" id="SSF82185">
    <property type="entry name" value="Histone H3 K4-specific methyltransferase SET7/9 N-terminal domain"/>
    <property type="match status" value="3"/>
</dbReference>
<keyword evidence="6" id="KW-0969">Cilium</keyword>
<evidence type="ECO:0000256" key="5">
    <source>
        <dbReference type="ARBA" id="ARBA00022846"/>
    </source>
</evidence>
<evidence type="ECO:0000313" key="11">
    <source>
        <dbReference type="Proteomes" id="UP001281761"/>
    </source>
</evidence>
<evidence type="ECO:0000256" key="6">
    <source>
        <dbReference type="ARBA" id="ARBA00023069"/>
    </source>
</evidence>
<evidence type="ECO:0000256" key="1">
    <source>
        <dbReference type="ARBA" id="ARBA00004230"/>
    </source>
</evidence>
<feature type="region of interest" description="Disordered" evidence="9">
    <location>
        <begin position="1211"/>
        <end position="1237"/>
    </location>
</feature>
<keyword evidence="11" id="KW-1185">Reference proteome</keyword>
<evidence type="ECO:0000313" key="10">
    <source>
        <dbReference type="EMBL" id="KAK2964737.1"/>
    </source>
</evidence>
<dbReference type="PANTHER" id="PTHR46613:SF1">
    <property type="entry name" value="RADIAL SPOKE HEAD 10 HOMOLOG B-RELATED"/>
    <property type="match status" value="1"/>
</dbReference>
<evidence type="ECO:0000256" key="4">
    <source>
        <dbReference type="ARBA" id="ARBA00022737"/>
    </source>
</evidence>
<keyword evidence="4" id="KW-0677">Repeat</keyword>
<organism evidence="10 11">
    <name type="scientific">Blattamonas nauphoetae</name>
    <dbReference type="NCBI Taxonomy" id="2049346"/>
    <lineage>
        <taxon>Eukaryota</taxon>
        <taxon>Metamonada</taxon>
        <taxon>Preaxostyla</taxon>
        <taxon>Oxymonadida</taxon>
        <taxon>Blattamonas</taxon>
    </lineage>
</organism>
<dbReference type="SMART" id="SM00698">
    <property type="entry name" value="MORN"/>
    <property type="match status" value="9"/>
</dbReference>
<keyword evidence="5" id="KW-0282">Flagellum</keyword>
<protein>
    <submittedName>
        <fullName evidence="10">Radial spoke head 10</fullName>
    </submittedName>
</protein>
<feature type="region of interest" description="Disordered" evidence="9">
    <location>
        <begin position="430"/>
        <end position="486"/>
    </location>
</feature>
<gene>
    <name evidence="10" type="ORF">BLNAU_37</name>
</gene>
<feature type="compositionally biased region" description="Basic residues" evidence="9">
    <location>
        <begin position="436"/>
        <end position="449"/>
    </location>
</feature>
<feature type="compositionally biased region" description="Acidic residues" evidence="9">
    <location>
        <begin position="1145"/>
        <end position="1154"/>
    </location>
</feature>
<dbReference type="Proteomes" id="UP001281761">
    <property type="component" value="Unassembled WGS sequence"/>
</dbReference>
<keyword evidence="3" id="KW-0963">Cytoplasm</keyword>
<dbReference type="EMBL" id="JARBJD010000001">
    <property type="protein sequence ID" value="KAK2964737.1"/>
    <property type="molecule type" value="Genomic_DNA"/>
</dbReference>
<proteinExistence type="predicted"/>
<feature type="compositionally biased region" description="Basic and acidic residues" evidence="9">
    <location>
        <begin position="887"/>
        <end position="912"/>
    </location>
</feature>
<feature type="compositionally biased region" description="Basic and acidic residues" evidence="9">
    <location>
        <begin position="1490"/>
        <end position="1499"/>
    </location>
</feature>
<dbReference type="Pfam" id="PF02493">
    <property type="entry name" value="MORN"/>
    <property type="match status" value="9"/>
</dbReference>
<feature type="region of interest" description="Disordered" evidence="9">
    <location>
        <begin position="1131"/>
        <end position="1169"/>
    </location>
</feature>
<dbReference type="PANTHER" id="PTHR46613">
    <property type="entry name" value="RADIAL SPOKE HEAD 10 HOMOLOG B-RELATED"/>
    <property type="match status" value="1"/>
</dbReference>
<sequence>MQNAAAFFEPALDANLFKNCIAIESKGDIENGAGTVRLREGHTYTGRFKNGKMQGIGSLEFPDGTKYLGQFVSNQMHGYGRYIWPNGCEYEGEIRFGNRTGFGTMTMPNGIKYEGDWENGLKEGWGVLIYNEEQTSRYEGEFHGGRRNGKGLMVYPNGDEYEGYWVNDKRSGHGEMRWHSIREVYKGDWRNDKPHGSGEHIWSLSNIGHYPFMYLNRYVGDFEGGFRDGVGTMFYADGGRYEGEWKLNKKHGPGMNVSGEGMVVVGEWIDDKLAHVHNQTATKDGETISFARSEFGVSDIVGQHHLRQIGDAAMSREQIIEQIGMIFTQHSRLIKDLYLFLCRTRNFLNPSTTFPRFCLSRITVRDGSEEEAKKDEIGGGDLVVAESFSDLRSIPSIAAGLNVPTTVAANLSSLWLFLLLSGLAHHPLIGRDSSGKGHKRSTSKQRTHSRAFTPAESSVISDDQGRNRSSKDSVSPKNKPIKPPLTPLSLENITRLIAPVIQPHSSFTNYSLNGPFLTSPSVHQNDNAPEMSLFHPSLTFLPRHLLGILLRLAHSLFPQPPSPLPLRLQHLIVDFIYPFMQSNHRELDPVRHTLKRYHIAENDETVEMTQRSHTSKRGTIGVSVGGFGLSKTNGMNIEKVLLDQPFFFLPSSVVPVVQTCLRGLFLVFCDLGGGHLGRWKEAKYAIKKRELKKKIADLQRTAFCASVLRQADKEPCQDSITVEELARRCEYPVHTVRFLASQFSFWTDATAEEQEEMRRYFDELSECRWGEGIRARKERVRPLSSRKVPLVDCQSVLDMLAGLDIIDDSRLTLSAATLCLTPPVNPLYSTDDVEAARIVVHRNENARLELVKAREIALKNEDNEKAEEEEKRQLEQAKAAELAAALEEKRKEEEEAAKNAKKPKVPEKKDVRASQTLNEDSDATVPSEDQIRRAHSKKLVTKSSFVLKANPVMPLATSVTPLNDVQMTDAALALILRPLGSVKSALDVQDAYREYDQLTNSQLDEQRPPSAMDSTMPSFPKQPIDISGEEMAESLCRKMTFMEFVYAMVSCASVKFDDRLPSTLGMVEDVEAEPLAPSSDEIEEETGSYRTATQSQQESEHEPEPEPFAELSLLDAKYDERRFCSSMNEITGEITNNPHQHKNEQEEDGEEEEQQPPADTQSSDNERKKLTRRVMRDFVGIERGWTDECFVPSFPNEAIAALQRINFDDLAQSSSEQEDSRPPTTAAQKKGLSKKEEEELLRIQKEKEEAEKSEIAKKQKEKEMKLAAQKASLEKQKKLASQLPPIPTAGEYVWLSDRILWFMDTLVGRYLDDKLNGIVDEEEEPTTDQEVLTLKRKHDWMSEGDYIEGEIAYPLPENSIIPKQREYELTREQIVTQGKRERHELRYRKRTQNQHSPTWRRMAVLAESEKRYNSRVNDLEQRHREYEDWVEDLEREKSKNPSGGDDPLDVPEFDDWVDGETWEEMNARIVAEDEEVDIHLMEDEEAEREWEEKMNREDGNESDDETAARDGEFDFLKEGQEPE</sequence>
<reference evidence="10 11" key="1">
    <citation type="journal article" date="2022" name="bioRxiv">
        <title>Genomics of Preaxostyla Flagellates Illuminates Evolutionary Transitions and the Path Towards Mitochondrial Loss.</title>
        <authorList>
            <person name="Novak L.V.F."/>
            <person name="Treitli S.C."/>
            <person name="Pyrih J."/>
            <person name="Halakuc P."/>
            <person name="Pipaliya S.V."/>
            <person name="Vacek V."/>
            <person name="Brzon O."/>
            <person name="Soukal P."/>
            <person name="Eme L."/>
            <person name="Dacks J.B."/>
            <person name="Karnkowska A."/>
            <person name="Elias M."/>
            <person name="Hampl V."/>
        </authorList>
    </citation>
    <scope>NUCLEOTIDE SEQUENCE [LARGE SCALE GENOMIC DNA]</scope>
    <source>
        <strain evidence="10">NAU3</strain>
        <tissue evidence="10">Gut</tissue>
    </source>
</reference>
<evidence type="ECO:0000256" key="3">
    <source>
        <dbReference type="ARBA" id="ARBA00022490"/>
    </source>
</evidence>
<evidence type="ECO:0000256" key="8">
    <source>
        <dbReference type="ARBA" id="ARBA00023273"/>
    </source>
</evidence>
<accession>A0ABQ9YLW4</accession>
<keyword evidence="8" id="KW-0966">Cell projection</keyword>
<evidence type="ECO:0000256" key="9">
    <source>
        <dbReference type="SAM" id="MobiDB-lite"/>
    </source>
</evidence>
<name>A0ABQ9YLW4_9EUKA</name>
<feature type="region of interest" description="Disordered" evidence="9">
    <location>
        <begin position="998"/>
        <end position="1017"/>
    </location>
</feature>
<keyword evidence="7" id="KW-0206">Cytoskeleton</keyword>
<evidence type="ECO:0000256" key="2">
    <source>
        <dbReference type="ARBA" id="ARBA00004430"/>
    </source>
</evidence>
<comment type="caution">
    <text evidence="10">The sequence shown here is derived from an EMBL/GenBank/DDBJ whole genome shotgun (WGS) entry which is preliminary data.</text>
</comment>
<feature type="region of interest" description="Disordered" evidence="9">
    <location>
        <begin position="887"/>
        <end position="936"/>
    </location>
</feature>
<feature type="region of interest" description="Disordered" evidence="9">
    <location>
        <begin position="1482"/>
        <end position="1523"/>
    </location>
</feature>
<feature type="compositionally biased region" description="Basic and acidic residues" evidence="9">
    <location>
        <begin position="1506"/>
        <end position="1523"/>
    </location>
</feature>
<feature type="region of interest" description="Disordered" evidence="9">
    <location>
        <begin position="1070"/>
        <end position="1107"/>
    </location>
</feature>
<evidence type="ECO:0000256" key="7">
    <source>
        <dbReference type="ARBA" id="ARBA00023212"/>
    </source>
</evidence>